<dbReference type="SMART" id="SM00044">
    <property type="entry name" value="CYCc"/>
    <property type="match status" value="1"/>
</dbReference>
<sequence length="574" mass="61313">MRRLQANGAAGSCNVSGAMWQIIINGPGYFDTAYELPEGVTHLGRADENDIVLGGDLVSRRHARLVAEGDNLRIEDLGSRNGSRVNGAPLQGTIDLHPGDTISLGENTLSVRQPNQVENAATEMVDLGAGGVRRFGHGEDVAPSVILAKNIKNVDLLRALDNFSSPFDTAAPIAPVAPQAPRGAYETLLLLFHTAEALATSTTLTAFLEATMDRVLERIDATTAVVLLRHSTGVLVPAAVRHRGKLAKGEVPVSDGIIEQALSEGRALVVGDVRDDRRFAGRESVILYGVDRVLCIPIGLESPFAGVLYVNTSAKNDTELEIMLDTCTAVAHLVASGVQKFSVPSAGPSPLRHHLERFLGHELAERRAAEAQRTGGKLPGLEERNLTIVHAELVGFGALSTKLGAVRATELLNDFHARLGGLVFSFEGILEAFFGESLRGLFGASNKPDDAVRAVRAALALREDWDRHMARRPAEERCELRIGINTARVLAGFVGPESRPSYSAVGEGVNVASWLAATGMPGQVLITGKTLAVIGARFDVVPLGERLIRAPRDKVAAFEVMDEDIPQLTNPGVR</sequence>
<dbReference type="PROSITE" id="PS50006">
    <property type="entry name" value="FHA_DOMAIN"/>
    <property type="match status" value="1"/>
</dbReference>
<dbReference type="Gene3D" id="3.30.450.40">
    <property type="match status" value="1"/>
</dbReference>
<dbReference type="InterPro" id="IPR003018">
    <property type="entry name" value="GAF"/>
</dbReference>
<dbReference type="InterPro" id="IPR029787">
    <property type="entry name" value="Nucleotide_cyclase"/>
</dbReference>
<name>A0ABX9JY30_9BACT</name>
<feature type="domain" description="FHA" evidence="1">
    <location>
        <begin position="41"/>
        <end position="90"/>
    </location>
</feature>
<dbReference type="SUPFAM" id="SSF49879">
    <property type="entry name" value="SMAD/FHA domain"/>
    <property type="match status" value="1"/>
</dbReference>
<dbReference type="CDD" id="cd00060">
    <property type="entry name" value="FHA"/>
    <property type="match status" value="1"/>
</dbReference>
<dbReference type="Pfam" id="PF00211">
    <property type="entry name" value="Guanylate_cyc"/>
    <property type="match status" value="1"/>
</dbReference>
<accession>A0ABX9JY30</accession>
<comment type="caution">
    <text evidence="3">The sequence shown here is derived from an EMBL/GenBank/DDBJ whole genome shotgun (WGS) entry which is preliminary data.</text>
</comment>
<dbReference type="InterPro" id="IPR000253">
    <property type="entry name" value="FHA_dom"/>
</dbReference>
<dbReference type="EMBL" id="QUMU01000007">
    <property type="protein sequence ID" value="REG29372.1"/>
    <property type="molecule type" value="Genomic_DNA"/>
</dbReference>
<dbReference type="Pfam" id="PF01590">
    <property type="entry name" value="GAF"/>
    <property type="match status" value="1"/>
</dbReference>
<dbReference type="InterPro" id="IPR050697">
    <property type="entry name" value="Adenylyl/Guanylyl_Cyclase_3/4"/>
</dbReference>
<protein>
    <submittedName>
        <fullName evidence="3">Class 3 adenylate cyclase</fullName>
    </submittedName>
</protein>
<dbReference type="InterPro" id="IPR029016">
    <property type="entry name" value="GAF-like_dom_sf"/>
</dbReference>
<dbReference type="SUPFAM" id="SSF55073">
    <property type="entry name" value="Nucleotide cyclase"/>
    <property type="match status" value="1"/>
</dbReference>
<evidence type="ECO:0000259" key="1">
    <source>
        <dbReference type="PROSITE" id="PS50006"/>
    </source>
</evidence>
<dbReference type="SUPFAM" id="SSF55781">
    <property type="entry name" value="GAF domain-like"/>
    <property type="match status" value="1"/>
</dbReference>
<dbReference type="PROSITE" id="PS50125">
    <property type="entry name" value="GUANYLATE_CYCLASE_2"/>
    <property type="match status" value="1"/>
</dbReference>
<dbReference type="CDD" id="cd07302">
    <property type="entry name" value="CHD"/>
    <property type="match status" value="1"/>
</dbReference>
<dbReference type="InterPro" id="IPR008984">
    <property type="entry name" value="SMAD_FHA_dom_sf"/>
</dbReference>
<dbReference type="Gene3D" id="2.60.200.20">
    <property type="match status" value="1"/>
</dbReference>
<dbReference type="Gene3D" id="3.30.70.1230">
    <property type="entry name" value="Nucleotide cyclase"/>
    <property type="match status" value="1"/>
</dbReference>
<evidence type="ECO:0000313" key="4">
    <source>
        <dbReference type="Proteomes" id="UP000256345"/>
    </source>
</evidence>
<keyword evidence="4" id="KW-1185">Reference proteome</keyword>
<dbReference type="Proteomes" id="UP000256345">
    <property type="component" value="Unassembled WGS sequence"/>
</dbReference>
<dbReference type="SMART" id="SM00240">
    <property type="entry name" value="FHA"/>
    <property type="match status" value="1"/>
</dbReference>
<evidence type="ECO:0000259" key="2">
    <source>
        <dbReference type="PROSITE" id="PS50125"/>
    </source>
</evidence>
<reference evidence="3 4" key="1">
    <citation type="submission" date="2018-08" db="EMBL/GenBank/DDBJ databases">
        <title>Genomic Encyclopedia of Archaeal and Bacterial Type Strains, Phase II (KMG-II): from individual species to whole genera.</title>
        <authorList>
            <person name="Goeker M."/>
        </authorList>
    </citation>
    <scope>NUCLEOTIDE SEQUENCE [LARGE SCALE GENOMIC DNA]</scope>
    <source>
        <strain evidence="3 4">DSM 2261</strain>
    </source>
</reference>
<gene>
    <name evidence="3" type="ORF">ATI61_10759</name>
</gene>
<proteinExistence type="predicted"/>
<dbReference type="InterPro" id="IPR001054">
    <property type="entry name" value="A/G_cyclase"/>
</dbReference>
<organism evidence="3 4">
    <name type="scientific">Archangium gephyra</name>
    <dbReference type="NCBI Taxonomy" id="48"/>
    <lineage>
        <taxon>Bacteria</taxon>
        <taxon>Pseudomonadati</taxon>
        <taxon>Myxococcota</taxon>
        <taxon>Myxococcia</taxon>
        <taxon>Myxococcales</taxon>
        <taxon>Cystobacterineae</taxon>
        <taxon>Archangiaceae</taxon>
        <taxon>Archangium</taxon>
    </lineage>
</organism>
<feature type="domain" description="Guanylate cyclase" evidence="2">
    <location>
        <begin position="387"/>
        <end position="516"/>
    </location>
</feature>
<dbReference type="PANTHER" id="PTHR43081:SF1">
    <property type="entry name" value="ADENYLATE CYCLASE, TERMINAL-DIFFERENTIATION SPECIFIC"/>
    <property type="match status" value="1"/>
</dbReference>
<dbReference type="Pfam" id="PF00498">
    <property type="entry name" value="FHA"/>
    <property type="match status" value="1"/>
</dbReference>
<evidence type="ECO:0000313" key="3">
    <source>
        <dbReference type="EMBL" id="REG29372.1"/>
    </source>
</evidence>
<dbReference type="PANTHER" id="PTHR43081">
    <property type="entry name" value="ADENYLATE CYCLASE, TERMINAL-DIFFERENTIATION SPECIFIC-RELATED"/>
    <property type="match status" value="1"/>
</dbReference>